<protein>
    <recommendedName>
        <fullName evidence="6">rRNA methyltransferase 2, mitochondrial</fullName>
    </recommendedName>
</protein>
<dbReference type="InterPro" id="IPR002877">
    <property type="entry name" value="RNA_MeTrfase_FtsJ_dom"/>
</dbReference>
<evidence type="ECO:0000256" key="2">
    <source>
        <dbReference type="ARBA" id="ARBA00022552"/>
    </source>
</evidence>
<evidence type="ECO:0000313" key="10">
    <source>
        <dbReference type="EnsemblMetazoa" id="KAF7492184.1"/>
    </source>
</evidence>
<evidence type="ECO:0000256" key="1">
    <source>
        <dbReference type="ARBA" id="ARBA00009258"/>
    </source>
</evidence>
<dbReference type="EnsemblMetazoa" id="SSS_2552s_mrna">
    <property type="protein sequence ID" value="KAF7492184.1"/>
    <property type="gene ID" value="SSS_2552"/>
</dbReference>
<keyword evidence="11" id="KW-1185">Reference proteome</keyword>
<sequence length="243" mass="27478">MLCKLYKRKFKLSVIFNQCNQSFSNISKEWMRRHLKDSYVKQSRYQNYRSRAAFKLIEIDDKYNLLKPGMIVLECGAAPGSWTQVFVERLKLSPPGQQKTGAVIALDRSDFASVAGAICLPKTDFTSQLSQARILEALNERKIDLIASDMAPNVTGQHDLDHERILSLVKAVIRFATISLKPSGHLLAKLFNGRETDSLLRSLSDSFELVKIVKPPASRVDSTESYILCKNYQKPADSQEAYD</sequence>
<keyword evidence="5 7" id="KW-0949">S-adenosyl-L-methionine</keyword>
<feature type="domain" description="Ribosomal RNA methyltransferase FtsJ" evidence="8">
    <location>
        <begin position="48"/>
        <end position="232"/>
    </location>
</feature>
<dbReference type="GO" id="GO:0008650">
    <property type="term" value="F:rRNA (uridine-2'-O-)-methyltransferase activity"/>
    <property type="evidence" value="ECO:0007669"/>
    <property type="project" value="TreeGrafter"/>
</dbReference>
<dbReference type="PANTHER" id="PTHR10920">
    <property type="entry name" value="RIBOSOMAL RNA METHYLTRANSFERASE"/>
    <property type="match status" value="1"/>
</dbReference>
<reference evidence="9" key="2">
    <citation type="submission" date="2020-01" db="EMBL/GenBank/DDBJ databases">
        <authorList>
            <person name="Korhonen P.K.K."/>
            <person name="Guangxu M.G."/>
            <person name="Wang T.W."/>
            <person name="Stroehlein A.J.S."/>
            <person name="Young N.D."/>
            <person name="Ang C.-S.A."/>
            <person name="Fernando D.W.F."/>
            <person name="Lu H.L."/>
            <person name="Taylor S.T."/>
            <person name="Ehtesham M.E.M."/>
            <person name="Najaraj S.H.N."/>
            <person name="Harsha G.H.G."/>
            <person name="Madugundu A.M."/>
            <person name="Renuse S.R."/>
            <person name="Holt D.H."/>
            <person name="Pandey A.P."/>
            <person name="Papenfuss A.P."/>
            <person name="Gasser R.B.G."/>
            <person name="Fischer K.F."/>
        </authorList>
    </citation>
    <scope>NUCLEOTIDE SEQUENCE</scope>
    <source>
        <strain evidence="9">SSS_KF_BRIS2020</strain>
    </source>
</reference>
<reference evidence="10" key="3">
    <citation type="submission" date="2022-06" db="UniProtKB">
        <authorList>
            <consortium name="EnsemblMetazoa"/>
        </authorList>
    </citation>
    <scope>IDENTIFICATION</scope>
</reference>
<dbReference type="OrthoDB" id="20105at2759"/>
<dbReference type="SUPFAM" id="SSF53335">
    <property type="entry name" value="S-adenosyl-L-methionine-dependent methyltransferases"/>
    <property type="match status" value="1"/>
</dbReference>
<reference evidence="11" key="1">
    <citation type="journal article" date="2020" name="PLoS Negl. Trop. Dis.">
        <title>High-quality nuclear genome for Sarcoptes scabiei-A critical resource for a neglected parasite.</title>
        <authorList>
            <person name="Korhonen P.K."/>
            <person name="Gasser R.B."/>
            <person name="Ma G."/>
            <person name="Wang T."/>
            <person name="Stroehlein A.J."/>
            <person name="Young N.D."/>
            <person name="Ang C.S."/>
            <person name="Fernando D.D."/>
            <person name="Lu H.C."/>
            <person name="Taylor S."/>
            <person name="Reynolds S.L."/>
            <person name="Mofiz E."/>
            <person name="Najaraj S.H."/>
            <person name="Gowda H."/>
            <person name="Madugundu A."/>
            <person name="Renuse S."/>
            <person name="Holt D."/>
            <person name="Pandey A."/>
            <person name="Papenfuss A.T."/>
            <person name="Fischer K."/>
        </authorList>
    </citation>
    <scope>NUCLEOTIDE SEQUENCE [LARGE SCALE GENOMIC DNA]</scope>
</reference>
<evidence type="ECO:0000256" key="7">
    <source>
        <dbReference type="PIRSR" id="PIRSR005461-1"/>
    </source>
</evidence>
<dbReference type="PIRSF" id="PIRSF005461">
    <property type="entry name" value="23S_rRNA_mtase"/>
    <property type="match status" value="1"/>
</dbReference>
<dbReference type="InterPro" id="IPR015507">
    <property type="entry name" value="rRNA-MeTfrase_E"/>
</dbReference>
<dbReference type="Pfam" id="PF01728">
    <property type="entry name" value="FtsJ"/>
    <property type="match status" value="1"/>
</dbReference>
<evidence type="ECO:0000256" key="5">
    <source>
        <dbReference type="ARBA" id="ARBA00022691"/>
    </source>
</evidence>
<dbReference type="InterPro" id="IPR050082">
    <property type="entry name" value="RNA_methyltr_RlmE"/>
</dbReference>
<evidence type="ECO:0000256" key="6">
    <source>
        <dbReference type="ARBA" id="ARBA00041184"/>
    </source>
</evidence>
<dbReference type="EMBL" id="WVUK01000056">
    <property type="protein sequence ID" value="KAF7492184.1"/>
    <property type="molecule type" value="Genomic_DNA"/>
</dbReference>
<evidence type="ECO:0000313" key="11">
    <source>
        <dbReference type="Proteomes" id="UP000070412"/>
    </source>
</evidence>
<comment type="similarity">
    <text evidence="1">Belongs to the class I-like SAM-binding methyltransferase superfamily. RNA methyltransferase RlmE family.</text>
</comment>
<dbReference type="GO" id="GO:0005739">
    <property type="term" value="C:mitochondrion"/>
    <property type="evidence" value="ECO:0007669"/>
    <property type="project" value="TreeGrafter"/>
</dbReference>
<keyword evidence="3 9" id="KW-0489">Methyltransferase</keyword>
<dbReference type="AlphaFoldDB" id="A0A834R9E5"/>
<dbReference type="HAMAP" id="MF_01547">
    <property type="entry name" value="RNA_methyltr_E"/>
    <property type="match status" value="1"/>
</dbReference>
<feature type="active site" description="Proton acceptor" evidence="7">
    <location>
        <position position="189"/>
    </location>
</feature>
<evidence type="ECO:0000313" key="9">
    <source>
        <dbReference type="EMBL" id="KAF7492184.1"/>
    </source>
</evidence>
<evidence type="ECO:0000256" key="4">
    <source>
        <dbReference type="ARBA" id="ARBA00022679"/>
    </source>
</evidence>
<evidence type="ECO:0000259" key="8">
    <source>
        <dbReference type="Pfam" id="PF01728"/>
    </source>
</evidence>
<proteinExistence type="inferred from homology"/>
<organism evidence="9">
    <name type="scientific">Sarcoptes scabiei</name>
    <name type="common">Itch mite</name>
    <name type="synonym">Acarus scabiei</name>
    <dbReference type="NCBI Taxonomy" id="52283"/>
    <lineage>
        <taxon>Eukaryota</taxon>
        <taxon>Metazoa</taxon>
        <taxon>Ecdysozoa</taxon>
        <taxon>Arthropoda</taxon>
        <taxon>Chelicerata</taxon>
        <taxon>Arachnida</taxon>
        <taxon>Acari</taxon>
        <taxon>Acariformes</taxon>
        <taxon>Sarcoptiformes</taxon>
        <taxon>Astigmata</taxon>
        <taxon>Psoroptidia</taxon>
        <taxon>Sarcoptoidea</taxon>
        <taxon>Sarcoptidae</taxon>
        <taxon>Sarcoptinae</taxon>
        <taxon>Sarcoptes</taxon>
    </lineage>
</organism>
<keyword evidence="2" id="KW-0698">rRNA processing</keyword>
<accession>A0A834R9E5</accession>
<dbReference type="Gene3D" id="3.40.50.150">
    <property type="entry name" value="Vaccinia Virus protein VP39"/>
    <property type="match status" value="1"/>
</dbReference>
<name>A0A834R9E5_SARSC</name>
<dbReference type="InterPro" id="IPR029063">
    <property type="entry name" value="SAM-dependent_MTases_sf"/>
</dbReference>
<evidence type="ECO:0000256" key="3">
    <source>
        <dbReference type="ARBA" id="ARBA00022603"/>
    </source>
</evidence>
<dbReference type="Proteomes" id="UP000070412">
    <property type="component" value="Unassembled WGS sequence"/>
</dbReference>
<keyword evidence="4 9" id="KW-0808">Transferase</keyword>
<dbReference type="PANTHER" id="PTHR10920:SF18">
    <property type="entry name" value="RRNA METHYLTRANSFERASE 2, MITOCHONDRIAL"/>
    <property type="match status" value="1"/>
</dbReference>
<gene>
    <name evidence="9" type="ORF">SSS_2552</name>
</gene>